<feature type="transmembrane region" description="Helical" evidence="7">
    <location>
        <begin position="136"/>
        <end position="161"/>
    </location>
</feature>
<evidence type="ECO:0000256" key="2">
    <source>
        <dbReference type="ARBA" id="ARBA00022448"/>
    </source>
</evidence>
<keyword evidence="6 7" id="KW-0472">Membrane</keyword>
<protein>
    <submittedName>
        <fullName evidence="9">Peptide/nickel transport system permease protein</fullName>
    </submittedName>
</protein>
<dbReference type="CDD" id="cd06261">
    <property type="entry name" value="TM_PBP2"/>
    <property type="match status" value="1"/>
</dbReference>
<comment type="similarity">
    <text evidence="7">Belongs to the binding-protein-dependent transport system permease family.</text>
</comment>
<dbReference type="Pfam" id="PF19300">
    <property type="entry name" value="BPD_transp_1_N"/>
    <property type="match status" value="1"/>
</dbReference>
<evidence type="ECO:0000256" key="1">
    <source>
        <dbReference type="ARBA" id="ARBA00004651"/>
    </source>
</evidence>
<evidence type="ECO:0000256" key="3">
    <source>
        <dbReference type="ARBA" id="ARBA00022475"/>
    </source>
</evidence>
<dbReference type="InterPro" id="IPR045621">
    <property type="entry name" value="BPD_transp_1_N"/>
</dbReference>
<evidence type="ECO:0000256" key="7">
    <source>
        <dbReference type="RuleBase" id="RU363032"/>
    </source>
</evidence>
<accession>A0A1I2RD39</accession>
<evidence type="ECO:0000256" key="5">
    <source>
        <dbReference type="ARBA" id="ARBA00022989"/>
    </source>
</evidence>
<dbReference type="EMBL" id="FOOX01000004">
    <property type="protein sequence ID" value="SFG37973.1"/>
    <property type="molecule type" value="Genomic_DNA"/>
</dbReference>
<dbReference type="InterPro" id="IPR035906">
    <property type="entry name" value="MetI-like_sf"/>
</dbReference>
<dbReference type="SUPFAM" id="SSF161098">
    <property type="entry name" value="MetI-like"/>
    <property type="match status" value="1"/>
</dbReference>
<dbReference type="AlphaFoldDB" id="A0A1I2RD39"/>
<name>A0A1I2RD39_9FIRM</name>
<comment type="subcellular location">
    <subcellularLocation>
        <location evidence="1 7">Cell membrane</location>
        <topology evidence="1 7">Multi-pass membrane protein</topology>
    </subcellularLocation>
</comment>
<dbReference type="PANTHER" id="PTHR43163:SF6">
    <property type="entry name" value="DIPEPTIDE TRANSPORT SYSTEM PERMEASE PROTEIN DPPB-RELATED"/>
    <property type="match status" value="1"/>
</dbReference>
<dbReference type="Proteomes" id="UP000199337">
    <property type="component" value="Unassembled WGS sequence"/>
</dbReference>
<dbReference type="OrthoDB" id="9773221at2"/>
<feature type="transmembrane region" description="Helical" evidence="7">
    <location>
        <begin position="259"/>
        <end position="284"/>
    </location>
</feature>
<keyword evidence="4 7" id="KW-0812">Transmembrane</keyword>
<feature type="transmembrane region" description="Helical" evidence="7">
    <location>
        <begin position="12"/>
        <end position="32"/>
    </location>
</feature>
<feature type="domain" description="ABC transmembrane type-1" evidence="8">
    <location>
        <begin position="97"/>
        <end position="327"/>
    </location>
</feature>
<keyword evidence="3" id="KW-1003">Cell membrane</keyword>
<dbReference type="Gene3D" id="1.10.3720.10">
    <property type="entry name" value="MetI-like"/>
    <property type="match status" value="1"/>
</dbReference>
<dbReference type="GO" id="GO:0005886">
    <property type="term" value="C:plasma membrane"/>
    <property type="evidence" value="ECO:0007669"/>
    <property type="project" value="UniProtKB-SubCell"/>
</dbReference>
<feature type="transmembrane region" description="Helical" evidence="7">
    <location>
        <begin position="103"/>
        <end position="124"/>
    </location>
</feature>
<dbReference type="PROSITE" id="PS50928">
    <property type="entry name" value="ABC_TM1"/>
    <property type="match status" value="1"/>
</dbReference>
<dbReference type="RefSeq" id="WP_092470214.1">
    <property type="nucleotide sequence ID" value="NZ_FOOX01000004.1"/>
</dbReference>
<evidence type="ECO:0000256" key="6">
    <source>
        <dbReference type="ARBA" id="ARBA00023136"/>
    </source>
</evidence>
<proteinExistence type="inferred from homology"/>
<dbReference type="STRING" id="341036.SAMN05660649_01492"/>
<evidence type="ECO:0000259" key="8">
    <source>
        <dbReference type="PROSITE" id="PS50928"/>
    </source>
</evidence>
<keyword evidence="2 7" id="KW-0813">Transport</keyword>
<sequence length="340" mass="37422">MDLRSYILKRLFLSIFVLLGLSIVIFIIARVVPGDPARMSLGPRAPQYAVEELRQEMNLDKPLPAQYYYWVKGVVVGDLGKSLTTKRAVTDDVKEFLPATLELALIAAIFVVVFSIIFGTLAARYRNKWVDTVIRVMAYTGVAVPAFVLAVLFLLLFGYIWPVIPVLGRLSPEILPPPTITGLITVDSLITGNLSAFWDALKHLILPALALAMGPLFQEARIVRSAMTDNMSKDYLAAAVGYGIPNSIIMRKYLLKPSLIPAVSVMGLDIASLMGNAFLVEVIFNWPGISRYGMEAMLRKDLNAISAVIIVFGVIFVIVNIIVDLIVAYLDPRIRLGGKV</sequence>
<evidence type="ECO:0000313" key="9">
    <source>
        <dbReference type="EMBL" id="SFG37973.1"/>
    </source>
</evidence>
<dbReference type="GO" id="GO:0055085">
    <property type="term" value="P:transmembrane transport"/>
    <property type="evidence" value="ECO:0007669"/>
    <property type="project" value="InterPro"/>
</dbReference>
<keyword evidence="10" id="KW-1185">Reference proteome</keyword>
<gene>
    <name evidence="9" type="ORF">SAMN05660649_01492</name>
</gene>
<dbReference type="InterPro" id="IPR000515">
    <property type="entry name" value="MetI-like"/>
</dbReference>
<dbReference type="Pfam" id="PF00528">
    <property type="entry name" value="BPD_transp_1"/>
    <property type="match status" value="1"/>
</dbReference>
<evidence type="ECO:0000313" key="10">
    <source>
        <dbReference type="Proteomes" id="UP000199337"/>
    </source>
</evidence>
<organism evidence="9 10">
    <name type="scientific">Desulfotruncus arcticus DSM 17038</name>
    <dbReference type="NCBI Taxonomy" id="1121424"/>
    <lineage>
        <taxon>Bacteria</taxon>
        <taxon>Bacillati</taxon>
        <taxon>Bacillota</taxon>
        <taxon>Clostridia</taxon>
        <taxon>Eubacteriales</taxon>
        <taxon>Desulfallaceae</taxon>
        <taxon>Desulfotruncus</taxon>
    </lineage>
</organism>
<keyword evidence="5 7" id="KW-1133">Transmembrane helix</keyword>
<dbReference type="PANTHER" id="PTHR43163">
    <property type="entry name" value="DIPEPTIDE TRANSPORT SYSTEM PERMEASE PROTEIN DPPB-RELATED"/>
    <property type="match status" value="1"/>
</dbReference>
<reference evidence="10" key="1">
    <citation type="submission" date="2016-10" db="EMBL/GenBank/DDBJ databases">
        <authorList>
            <person name="Varghese N."/>
            <person name="Submissions S."/>
        </authorList>
    </citation>
    <scope>NUCLEOTIDE SEQUENCE [LARGE SCALE GENOMIC DNA]</scope>
    <source>
        <strain evidence="10">DSM 17038</strain>
    </source>
</reference>
<evidence type="ECO:0000256" key="4">
    <source>
        <dbReference type="ARBA" id="ARBA00022692"/>
    </source>
</evidence>
<feature type="transmembrane region" description="Helical" evidence="7">
    <location>
        <begin position="304"/>
        <end position="330"/>
    </location>
</feature>